<evidence type="ECO:0000256" key="2">
    <source>
        <dbReference type="ARBA" id="ARBA00022679"/>
    </source>
</evidence>
<feature type="domain" description="Methyltransferase" evidence="3">
    <location>
        <begin position="53"/>
        <end position="148"/>
    </location>
</feature>
<accession>A0AAU7YXD7</accession>
<keyword evidence="1 4" id="KW-0489">Methyltransferase</keyword>
<reference evidence="4" key="1">
    <citation type="submission" date="2023-08" db="EMBL/GenBank/DDBJ databases">
        <authorList>
            <person name="Messyasz A."/>
            <person name="Mannisto M.K."/>
            <person name="Kerkhof L.J."/>
            <person name="Haggblom M."/>
        </authorList>
    </citation>
    <scope>NUCLEOTIDE SEQUENCE</scope>
    <source>
        <strain evidence="4">M8UP39</strain>
    </source>
</reference>
<dbReference type="GO" id="GO:0032259">
    <property type="term" value="P:methylation"/>
    <property type="evidence" value="ECO:0007669"/>
    <property type="project" value="UniProtKB-KW"/>
</dbReference>
<proteinExistence type="predicted"/>
<name>A0AAU7YXD7_9BACT</name>
<dbReference type="Pfam" id="PF13649">
    <property type="entry name" value="Methyltransf_25"/>
    <property type="match status" value="1"/>
</dbReference>
<dbReference type="Gene3D" id="3.40.50.150">
    <property type="entry name" value="Vaccinia Virus protein VP39"/>
    <property type="match status" value="1"/>
</dbReference>
<evidence type="ECO:0000259" key="3">
    <source>
        <dbReference type="Pfam" id="PF13649"/>
    </source>
</evidence>
<protein>
    <submittedName>
        <fullName evidence="4">Methyltransferase domain-containing protein</fullName>
    </submittedName>
</protein>
<dbReference type="KEGG" id="tgi:RBB81_15645"/>
<gene>
    <name evidence="4" type="ORF">RBB81_15645</name>
</gene>
<dbReference type="InterPro" id="IPR029063">
    <property type="entry name" value="SAM-dependent_MTases_sf"/>
</dbReference>
<dbReference type="SUPFAM" id="SSF53335">
    <property type="entry name" value="S-adenosyl-L-methionine-dependent methyltransferases"/>
    <property type="match status" value="1"/>
</dbReference>
<dbReference type="AlphaFoldDB" id="A0AAU7YXD7"/>
<evidence type="ECO:0000313" key="4">
    <source>
        <dbReference type="EMBL" id="XCB21011.1"/>
    </source>
</evidence>
<dbReference type="InterPro" id="IPR041698">
    <property type="entry name" value="Methyltransf_25"/>
</dbReference>
<dbReference type="PANTHER" id="PTHR43861:SF1">
    <property type="entry name" value="TRANS-ACONITATE 2-METHYLTRANSFERASE"/>
    <property type="match status" value="1"/>
</dbReference>
<keyword evidence="2" id="KW-0808">Transferase</keyword>
<dbReference type="RefSeq" id="WP_183788239.1">
    <property type="nucleotide sequence ID" value="NZ_CP132938.1"/>
</dbReference>
<reference evidence="4" key="2">
    <citation type="journal article" date="2024" name="Environ. Microbiol.">
        <title>Genome analysis and description of Tunturibacter gen. nov. expands the diversity of Terriglobia in tundra soils.</title>
        <authorList>
            <person name="Messyasz A."/>
            <person name="Mannisto M.K."/>
            <person name="Kerkhof L.J."/>
            <person name="Haggblom M.M."/>
        </authorList>
    </citation>
    <scope>NUCLEOTIDE SEQUENCE</scope>
    <source>
        <strain evidence="4">M8UP39</strain>
    </source>
</reference>
<dbReference type="GO" id="GO:0008168">
    <property type="term" value="F:methyltransferase activity"/>
    <property type="evidence" value="ECO:0007669"/>
    <property type="project" value="UniProtKB-KW"/>
</dbReference>
<dbReference type="EMBL" id="CP132938">
    <property type="protein sequence ID" value="XCB21011.1"/>
    <property type="molecule type" value="Genomic_DNA"/>
</dbReference>
<evidence type="ECO:0000256" key="1">
    <source>
        <dbReference type="ARBA" id="ARBA00022603"/>
    </source>
</evidence>
<dbReference type="CDD" id="cd02440">
    <property type="entry name" value="AdoMet_MTases"/>
    <property type="match status" value="1"/>
</dbReference>
<organism evidence="4">
    <name type="scientific">Tunturiibacter gelidiferens</name>
    <dbReference type="NCBI Taxonomy" id="3069689"/>
    <lineage>
        <taxon>Bacteria</taxon>
        <taxon>Pseudomonadati</taxon>
        <taxon>Acidobacteriota</taxon>
        <taxon>Terriglobia</taxon>
        <taxon>Terriglobales</taxon>
        <taxon>Acidobacteriaceae</taxon>
        <taxon>Tunturiibacter</taxon>
    </lineage>
</organism>
<dbReference type="PANTHER" id="PTHR43861">
    <property type="entry name" value="TRANS-ACONITATE 2-METHYLTRANSFERASE-RELATED"/>
    <property type="match status" value="1"/>
</dbReference>
<sequence>MTNMATVQPQAILAFDHLAERYDDLFTKSLIGRAQRDIVWNVLSQTFRPGDYVLELNCGTGEDAMFLARNGISVAAFDASEQMIRIASQRLRPEAPNPLVRFSQLPIELIHQIRPERQFDGAFSNFSGLNCVVDLNHTAEDLAALMPPGAPLIVCLSTRFCISEMIWFSLRGKLSKAFRRCSGRTVAKVDEFAVNVYYPTLRQLRRSFSPAFIMRSCVGIGITVPPSYVEPWIRKYPKSLNILQAIDKVLSSRPGFRVLGDHMLIRFERAQA</sequence>